<dbReference type="AlphaFoldDB" id="A0A1L7D3F3"/>
<evidence type="ECO:0000313" key="2">
    <source>
        <dbReference type="EMBL" id="APT92696.1"/>
    </source>
</evidence>
<feature type="region of interest" description="Disordered" evidence="1">
    <location>
        <begin position="43"/>
        <end position="64"/>
    </location>
</feature>
<sequence length="64" mass="7070">MAVLKPFRVRLASGLETNLMLDPETALSRYPDAREVKPGVVETKAPAVKKAAPRRRSVKKPAEK</sequence>
<accession>A0A1L7D3F3</accession>
<gene>
    <name evidence="2" type="ORF">CPHO_07095</name>
</gene>
<protein>
    <submittedName>
        <fullName evidence="2">Uncharacterized protein</fullName>
    </submittedName>
</protein>
<name>A0A1L7D3F3_9CORY</name>
<feature type="compositionally biased region" description="Basic residues" evidence="1">
    <location>
        <begin position="51"/>
        <end position="64"/>
    </location>
</feature>
<dbReference type="Proteomes" id="UP000185491">
    <property type="component" value="Chromosome"/>
</dbReference>
<evidence type="ECO:0000256" key="1">
    <source>
        <dbReference type="SAM" id="MobiDB-lite"/>
    </source>
</evidence>
<organism evidence="2 3">
    <name type="scientific">Corynebacterium phocae</name>
    <dbReference type="NCBI Taxonomy" id="161895"/>
    <lineage>
        <taxon>Bacteria</taxon>
        <taxon>Bacillati</taxon>
        <taxon>Actinomycetota</taxon>
        <taxon>Actinomycetes</taxon>
        <taxon>Mycobacteriales</taxon>
        <taxon>Corynebacteriaceae</taxon>
        <taxon>Corynebacterium</taxon>
    </lineage>
</organism>
<proteinExistence type="predicted"/>
<evidence type="ECO:0000313" key="3">
    <source>
        <dbReference type="Proteomes" id="UP000185491"/>
    </source>
</evidence>
<reference evidence="2 3" key="1">
    <citation type="submission" date="2014-08" db="EMBL/GenBank/DDBJ databases">
        <title>Complete genome sequence of Corynebacterium phocae M408/89/1(T)(=DSM 44612(T)), isolated from the common seal (Phoca vitulina).</title>
        <authorList>
            <person name="Ruckert C."/>
            <person name="Albersmeier A."/>
            <person name="Winkler A."/>
            <person name="Kalinowski J."/>
        </authorList>
    </citation>
    <scope>NUCLEOTIDE SEQUENCE [LARGE SCALE GENOMIC DNA]</scope>
    <source>
        <strain evidence="2 3">M408/89/1</strain>
    </source>
</reference>
<dbReference type="RefSeq" id="WP_075734435.1">
    <property type="nucleotide sequence ID" value="NZ_CP009249.1"/>
</dbReference>
<keyword evidence="3" id="KW-1185">Reference proteome</keyword>
<dbReference type="KEGG" id="cpho:CPHO_07095"/>
<dbReference type="STRING" id="161895.CPHO_07095"/>
<dbReference type="EMBL" id="CP009249">
    <property type="protein sequence ID" value="APT92696.1"/>
    <property type="molecule type" value="Genomic_DNA"/>
</dbReference>